<comment type="caution">
    <text evidence="3">The sequence shown here is derived from an EMBL/GenBank/DDBJ whole genome shotgun (WGS) entry which is preliminary data.</text>
</comment>
<keyword evidence="4" id="KW-1185">Reference proteome</keyword>
<feature type="compositionally biased region" description="Basic and acidic residues" evidence="1">
    <location>
        <begin position="676"/>
        <end position="686"/>
    </location>
</feature>
<evidence type="ECO:0000313" key="3">
    <source>
        <dbReference type="EMBL" id="KHD97320.1"/>
    </source>
</evidence>
<organism evidence="3 4">
    <name type="scientific">Kocuria rosea subsp. polaris</name>
    <dbReference type="NCBI Taxonomy" id="136273"/>
    <lineage>
        <taxon>Bacteria</taxon>
        <taxon>Bacillati</taxon>
        <taxon>Actinomycetota</taxon>
        <taxon>Actinomycetes</taxon>
        <taxon>Micrococcales</taxon>
        <taxon>Micrococcaceae</taxon>
        <taxon>Kocuria</taxon>
    </lineage>
</organism>
<proteinExistence type="predicted"/>
<dbReference type="InterPro" id="IPR032830">
    <property type="entry name" value="XPB/Ssl2_N"/>
</dbReference>
<dbReference type="Proteomes" id="UP000030466">
    <property type="component" value="Unassembled WGS sequence"/>
</dbReference>
<feature type="region of interest" description="Disordered" evidence="1">
    <location>
        <begin position="676"/>
        <end position="712"/>
    </location>
</feature>
<name>A0A0A6VQP7_KOCRO</name>
<feature type="domain" description="Helicase XPB/Ssl2 N-terminal" evidence="2">
    <location>
        <begin position="471"/>
        <end position="590"/>
    </location>
</feature>
<dbReference type="EMBL" id="JSUH01000008">
    <property type="protein sequence ID" value="KHD97320.1"/>
    <property type="molecule type" value="Genomic_DNA"/>
</dbReference>
<evidence type="ECO:0000259" key="2">
    <source>
        <dbReference type="Pfam" id="PF13625"/>
    </source>
</evidence>
<reference evidence="3 4" key="1">
    <citation type="journal article" date="2003" name="Int. J. Syst. Evol. Microbiol.">
        <title>Kocuria polaris sp. nov., an orange-pigmented psychrophilic bacterium isolated from an Antarctic cyanobacterial mat sample.</title>
        <authorList>
            <person name="Reddy G.S."/>
            <person name="Prakash J.S."/>
            <person name="Prabahar V."/>
            <person name="Matsumoto G.I."/>
            <person name="Stackebrandt E."/>
            <person name="Shivaji S."/>
        </authorList>
    </citation>
    <scope>NUCLEOTIDE SEQUENCE [LARGE SCALE GENOMIC DNA]</scope>
    <source>
        <strain evidence="3 4">CMS 76or</strain>
    </source>
</reference>
<protein>
    <recommendedName>
        <fullName evidence="2">Helicase XPB/Ssl2 N-terminal domain-containing protein</fullName>
    </recommendedName>
</protein>
<dbReference type="AlphaFoldDB" id="A0A0A6VQP7"/>
<dbReference type="RefSeq" id="WP_035926892.1">
    <property type="nucleotide sequence ID" value="NZ_JSUH01000008.1"/>
</dbReference>
<evidence type="ECO:0000256" key="1">
    <source>
        <dbReference type="SAM" id="MobiDB-lite"/>
    </source>
</evidence>
<gene>
    <name evidence="3" type="ORF">GY22_09875</name>
</gene>
<dbReference type="OrthoDB" id="3415124at2"/>
<dbReference type="Pfam" id="PF13625">
    <property type="entry name" value="Helicase_C_3"/>
    <property type="match status" value="1"/>
</dbReference>
<evidence type="ECO:0000313" key="4">
    <source>
        <dbReference type="Proteomes" id="UP000030466"/>
    </source>
</evidence>
<accession>A0A0A6VQP7</accession>
<sequence length="712" mass="75642">MLPDGLLRDLASRSPAELGELLAARPDAARPGTGSLEDLAEALLSRAGLRRALDALSRPELDAVERAVLLGPPEDPAARLLAGPPWDRLHRLGLVHRDDDALRLVPGLAEALGRYPAGLGRPRPVLAALAARLRGGAPDAAGAAALPRTAEDLAQWPAPAREVLERFRSRPVGALPDALRRVDPAVDAGARPVDWLLAHGILLPVDSRHVELPREVGLLLRGPDPWAATSPEPPVGPALRVPDRLRDNAAAAAVEQLLRRTAALRAELRARPLTTLRAGGIGVRELRRLRSALGIEHSELVRLLGLGELAGLVRLDPDTSAWRPAPAPFEDAERADQWWHVVRSWLASDVVPSAVGLPLADGTVVGVLTRGTHAPEAPVVRRALLAAHAELAERAPGGHGPEDVLALARWRRPRLARALDRWGPGMLTEAAELGLVGADALTEPGRALAEDRPEDAVRSVAGWLPAPSRTVLLQSDLTATATGHLAPDVARALDRLAEPEGHGPVPRHRFSERSLHRALDAGWTPPSILAWLEEHGRGPVPQALAYLVEEAGRGHGRIRITRADWVLTGEEELLEALAGSPDLAGRRLRRPAPGVLVVDAGEEAPGRRRGPAGRESGLRELAAAVRATGTEPALDVAPAEPAPQAPAADPTLLLEVPAPRLPVPSAEEIEDLVDRLTGRDRARCPPEDPPDDPAEDLIDDPTDSGGAAPWDP</sequence>
<feature type="compositionally biased region" description="Acidic residues" evidence="1">
    <location>
        <begin position="688"/>
        <end position="702"/>
    </location>
</feature>